<keyword evidence="2" id="KW-1185">Reference proteome</keyword>
<dbReference type="InterPro" id="IPR053146">
    <property type="entry name" value="QDO-like"/>
</dbReference>
<dbReference type="OrthoDB" id="535897at2759"/>
<comment type="caution">
    <text evidence="1">The sequence shown here is derived from an EMBL/GenBank/DDBJ whole genome shotgun (WGS) entry which is preliminary data.</text>
</comment>
<proteinExistence type="predicted"/>
<protein>
    <submittedName>
        <fullName evidence="1">Uncharacterized protein</fullName>
    </submittedName>
</protein>
<organism evidence="1 2">
    <name type="scientific">Chlamydomonas schloesseri</name>
    <dbReference type="NCBI Taxonomy" id="2026947"/>
    <lineage>
        <taxon>Eukaryota</taxon>
        <taxon>Viridiplantae</taxon>
        <taxon>Chlorophyta</taxon>
        <taxon>core chlorophytes</taxon>
        <taxon>Chlorophyceae</taxon>
        <taxon>CS clade</taxon>
        <taxon>Chlamydomonadales</taxon>
        <taxon>Chlamydomonadaceae</taxon>
        <taxon>Chlamydomonas</taxon>
    </lineage>
</organism>
<dbReference type="InterPro" id="IPR014710">
    <property type="entry name" value="RmlC-like_jellyroll"/>
</dbReference>
<evidence type="ECO:0000313" key="1">
    <source>
        <dbReference type="EMBL" id="KAG2451193.1"/>
    </source>
</evidence>
<dbReference type="EMBL" id="JAEHOD010000008">
    <property type="protein sequence ID" value="KAG2451193.1"/>
    <property type="molecule type" value="Genomic_DNA"/>
</dbReference>
<reference evidence="1" key="1">
    <citation type="journal article" date="2020" name="bioRxiv">
        <title>Comparative genomics of Chlamydomonas.</title>
        <authorList>
            <person name="Craig R.J."/>
            <person name="Hasan A.R."/>
            <person name="Ness R.W."/>
            <person name="Keightley P.D."/>
        </authorList>
    </citation>
    <scope>NUCLEOTIDE SEQUENCE</scope>
    <source>
        <strain evidence="1">CCAP 11/173</strain>
    </source>
</reference>
<dbReference type="AlphaFoldDB" id="A0A836B940"/>
<gene>
    <name evidence="1" type="ORF">HYH02_003800</name>
</gene>
<sequence>MGAVVDGRESLLHAGQSVTIPAGVIHTFWNAAGPAPANATGTATPPTSLELLPPLVVNCTLSPGAVATEAFFENLAGVSNLYGGMDRINPLQLILLFVHYKVRRGGGGRAGLS</sequence>
<dbReference type="Gene3D" id="2.60.120.10">
    <property type="entry name" value="Jelly Rolls"/>
    <property type="match status" value="1"/>
</dbReference>
<dbReference type="Proteomes" id="UP000613740">
    <property type="component" value="Unassembled WGS sequence"/>
</dbReference>
<dbReference type="PANTHER" id="PTHR36440:SF1">
    <property type="entry name" value="PUTATIVE (AFU_ORTHOLOGUE AFUA_8G07350)-RELATED"/>
    <property type="match status" value="1"/>
</dbReference>
<accession>A0A836B940</accession>
<dbReference type="SUPFAM" id="SSF51182">
    <property type="entry name" value="RmlC-like cupins"/>
    <property type="match status" value="1"/>
</dbReference>
<dbReference type="InterPro" id="IPR011051">
    <property type="entry name" value="RmlC_Cupin_sf"/>
</dbReference>
<dbReference type="PANTHER" id="PTHR36440">
    <property type="entry name" value="PUTATIVE (AFU_ORTHOLOGUE AFUA_8G07350)-RELATED"/>
    <property type="match status" value="1"/>
</dbReference>
<name>A0A836B940_9CHLO</name>
<evidence type="ECO:0000313" key="2">
    <source>
        <dbReference type="Proteomes" id="UP000613740"/>
    </source>
</evidence>